<reference evidence="2" key="2">
    <citation type="submission" date="2021-12" db="EMBL/GenBank/DDBJ databases">
        <title>Resequencing data analysis of finger millet.</title>
        <authorList>
            <person name="Hatakeyama M."/>
            <person name="Aluri S."/>
            <person name="Balachadran M.T."/>
            <person name="Sivarajan S.R."/>
            <person name="Poveda L."/>
            <person name="Shimizu-Inatsugi R."/>
            <person name="Schlapbach R."/>
            <person name="Sreeman S.M."/>
            <person name="Shimizu K.K."/>
        </authorList>
    </citation>
    <scope>NUCLEOTIDE SEQUENCE</scope>
</reference>
<organism evidence="2 3">
    <name type="scientific">Eleusine coracana subsp. coracana</name>
    <dbReference type="NCBI Taxonomy" id="191504"/>
    <lineage>
        <taxon>Eukaryota</taxon>
        <taxon>Viridiplantae</taxon>
        <taxon>Streptophyta</taxon>
        <taxon>Embryophyta</taxon>
        <taxon>Tracheophyta</taxon>
        <taxon>Spermatophyta</taxon>
        <taxon>Magnoliopsida</taxon>
        <taxon>Liliopsida</taxon>
        <taxon>Poales</taxon>
        <taxon>Poaceae</taxon>
        <taxon>PACMAD clade</taxon>
        <taxon>Chloridoideae</taxon>
        <taxon>Cynodonteae</taxon>
        <taxon>Eleusininae</taxon>
        <taxon>Eleusine</taxon>
    </lineage>
</organism>
<evidence type="ECO:0000313" key="2">
    <source>
        <dbReference type="EMBL" id="GJM93929.1"/>
    </source>
</evidence>
<dbReference type="Pfam" id="PF13966">
    <property type="entry name" value="zf-RVT"/>
    <property type="match status" value="1"/>
</dbReference>
<evidence type="ECO:0000313" key="3">
    <source>
        <dbReference type="Proteomes" id="UP001054889"/>
    </source>
</evidence>
<dbReference type="Proteomes" id="UP001054889">
    <property type="component" value="Unassembled WGS sequence"/>
</dbReference>
<dbReference type="AlphaFoldDB" id="A0AAV5C6Z1"/>
<dbReference type="EMBL" id="BQKI01000004">
    <property type="protein sequence ID" value="GJM93929.1"/>
    <property type="molecule type" value="Genomic_DNA"/>
</dbReference>
<reference evidence="2" key="1">
    <citation type="journal article" date="2018" name="DNA Res.">
        <title>Multiple hybrid de novo genome assembly of finger millet, an orphan allotetraploid crop.</title>
        <authorList>
            <person name="Hatakeyama M."/>
            <person name="Aluri S."/>
            <person name="Balachadran M.T."/>
            <person name="Sivarajan S.R."/>
            <person name="Patrignani A."/>
            <person name="Gruter S."/>
            <person name="Poveda L."/>
            <person name="Shimizu-Inatsugi R."/>
            <person name="Baeten J."/>
            <person name="Francoijs K.J."/>
            <person name="Nataraja K.N."/>
            <person name="Reddy Y.A.N."/>
            <person name="Phadnis S."/>
            <person name="Ravikumar R.L."/>
            <person name="Schlapbach R."/>
            <person name="Sreeman S.M."/>
            <person name="Shimizu K.K."/>
        </authorList>
    </citation>
    <scope>NUCLEOTIDE SEQUENCE</scope>
</reference>
<gene>
    <name evidence="2" type="primary">ga10526</name>
    <name evidence="2" type="ORF">PR202_ga10526</name>
</gene>
<accession>A0AAV5C6Z1</accession>
<protein>
    <recommendedName>
        <fullName evidence="1">Reverse transcriptase zinc-binding domain-containing protein</fullName>
    </recommendedName>
</protein>
<evidence type="ECO:0000259" key="1">
    <source>
        <dbReference type="Pfam" id="PF13966"/>
    </source>
</evidence>
<comment type="caution">
    <text evidence="2">The sequence shown here is derived from an EMBL/GenBank/DDBJ whole genome shotgun (WGS) entry which is preliminary data.</text>
</comment>
<feature type="domain" description="Reverse transcriptase zinc-binding" evidence="1">
    <location>
        <begin position="138"/>
        <end position="222"/>
    </location>
</feature>
<keyword evidence="3" id="KW-1185">Reference proteome</keyword>
<sequence>MSWSLQIRWLWLQKIDPNRPWQGLHINVHPNVVALFDIALSSQVGNGANKLFWSDRWLIGNCIADLAPEVVAAVPQRIRSTRTVAEALMNNSWPTDIQGGLSMVGQYDYFMLSDVIQEVALSLDEDQHTWKFEAADTFTSRSTYRAFFNGSTTFEPWRLIWKTWAPRKCKIFLWLAICNRCWTADRLQKRGLEHTDKCVLCDQEEETAQHILTSCVFARQFWHEILAPLGLADRAPGLHDHTFAKWWRKASKRTTKDKRKGFNSVVVLGAWMLWKHRNAGVFEHSNPNIHSLIHMFKEEAHL</sequence>
<proteinExistence type="predicted"/>
<name>A0AAV5C6Z1_ELECO</name>
<dbReference type="InterPro" id="IPR026960">
    <property type="entry name" value="RVT-Znf"/>
</dbReference>